<keyword evidence="1" id="KW-0479">Metal-binding</keyword>
<dbReference type="PANTHER" id="PTHR35848:SF6">
    <property type="entry name" value="CUPIN TYPE-2 DOMAIN-CONTAINING PROTEIN"/>
    <property type="match status" value="1"/>
</dbReference>
<dbReference type="AlphaFoldDB" id="A0A381WJI9"/>
<organism evidence="3">
    <name type="scientific">marine metagenome</name>
    <dbReference type="NCBI Taxonomy" id="408172"/>
    <lineage>
        <taxon>unclassified sequences</taxon>
        <taxon>metagenomes</taxon>
        <taxon>ecological metagenomes</taxon>
    </lineage>
</organism>
<proteinExistence type="predicted"/>
<evidence type="ECO:0000313" key="3">
    <source>
        <dbReference type="EMBL" id="SVA52666.1"/>
    </source>
</evidence>
<dbReference type="PANTHER" id="PTHR35848">
    <property type="entry name" value="OXALATE-BINDING PROTEIN"/>
    <property type="match status" value="1"/>
</dbReference>
<reference evidence="3" key="1">
    <citation type="submission" date="2018-05" db="EMBL/GenBank/DDBJ databases">
        <authorList>
            <person name="Lanie J.A."/>
            <person name="Ng W.-L."/>
            <person name="Kazmierczak K.M."/>
            <person name="Andrzejewski T.M."/>
            <person name="Davidsen T.M."/>
            <person name="Wayne K.J."/>
            <person name="Tettelin H."/>
            <person name="Glass J.I."/>
            <person name="Rusch D."/>
            <person name="Podicherti R."/>
            <person name="Tsui H.-C.T."/>
            <person name="Winkler M.E."/>
        </authorList>
    </citation>
    <scope>NUCLEOTIDE SEQUENCE</scope>
</reference>
<sequence length="136" mass="15024">MSETMILRIKDLPVHARGDGVETTLIAGKDVCGSRITTGLTSFPSGKEVPVHKHNCDEQVTLIEGEAVVEIEGERSEVNVMDTTYIKAGTWHRFLNVGDDRMTISWVYDTDEVTRTFQETGKTVEHLSGGDVVTKT</sequence>
<dbReference type="InterPro" id="IPR014710">
    <property type="entry name" value="RmlC-like_jellyroll"/>
</dbReference>
<dbReference type="GO" id="GO:0046872">
    <property type="term" value="F:metal ion binding"/>
    <property type="evidence" value="ECO:0007669"/>
    <property type="project" value="UniProtKB-KW"/>
</dbReference>
<dbReference type="Gene3D" id="2.60.120.10">
    <property type="entry name" value="Jelly Rolls"/>
    <property type="match status" value="1"/>
</dbReference>
<evidence type="ECO:0000259" key="2">
    <source>
        <dbReference type="Pfam" id="PF07883"/>
    </source>
</evidence>
<dbReference type="InterPro" id="IPR011051">
    <property type="entry name" value="RmlC_Cupin_sf"/>
</dbReference>
<accession>A0A381WJI9</accession>
<evidence type="ECO:0000256" key="1">
    <source>
        <dbReference type="ARBA" id="ARBA00022723"/>
    </source>
</evidence>
<dbReference type="SUPFAM" id="SSF51182">
    <property type="entry name" value="RmlC-like cupins"/>
    <property type="match status" value="1"/>
</dbReference>
<name>A0A381WJI9_9ZZZZ</name>
<dbReference type="InterPro" id="IPR051610">
    <property type="entry name" value="GPI/OXD"/>
</dbReference>
<dbReference type="EMBL" id="UINC01012004">
    <property type="protein sequence ID" value="SVA52666.1"/>
    <property type="molecule type" value="Genomic_DNA"/>
</dbReference>
<dbReference type="Pfam" id="PF07883">
    <property type="entry name" value="Cupin_2"/>
    <property type="match status" value="1"/>
</dbReference>
<gene>
    <name evidence="3" type="ORF">METZ01_LOCUS105520</name>
</gene>
<feature type="domain" description="Cupin type-2" evidence="2">
    <location>
        <begin position="41"/>
        <end position="108"/>
    </location>
</feature>
<protein>
    <recommendedName>
        <fullName evidence="2">Cupin type-2 domain-containing protein</fullName>
    </recommendedName>
</protein>
<dbReference type="InterPro" id="IPR013096">
    <property type="entry name" value="Cupin_2"/>
</dbReference>